<dbReference type="Pfam" id="PF13604">
    <property type="entry name" value="AAA_30"/>
    <property type="match status" value="1"/>
</dbReference>
<dbReference type="InterPro" id="IPR038720">
    <property type="entry name" value="YprB_RNase_H-like_dom"/>
</dbReference>
<dbReference type="EMBL" id="JBDFRB010000008">
    <property type="protein sequence ID" value="MEN2745020.1"/>
    <property type="molecule type" value="Genomic_DNA"/>
</dbReference>
<keyword evidence="13" id="KW-1185">Reference proteome</keyword>
<keyword evidence="2" id="KW-0547">Nucleotide-binding</keyword>
<keyword evidence="8" id="KW-0234">DNA repair</keyword>
<evidence type="ECO:0000259" key="10">
    <source>
        <dbReference type="Pfam" id="PF13087"/>
    </source>
</evidence>
<dbReference type="PANTHER" id="PTHR43788">
    <property type="entry name" value="DNA2/NAM7 HELICASE FAMILY MEMBER"/>
    <property type="match status" value="1"/>
</dbReference>
<evidence type="ECO:0000259" key="9">
    <source>
        <dbReference type="Pfam" id="PF12705"/>
    </source>
</evidence>
<comment type="caution">
    <text evidence="12">The sequence shown here is derived from an EMBL/GenBank/DDBJ whole genome shotgun (WGS) entry which is preliminary data.</text>
</comment>
<dbReference type="SUPFAM" id="SSF52540">
    <property type="entry name" value="P-loop containing nucleoside triphosphate hydrolases"/>
    <property type="match status" value="1"/>
</dbReference>
<dbReference type="InterPro" id="IPR019993">
    <property type="entry name" value="RecB_nuclease_TM0106_put"/>
</dbReference>
<evidence type="ECO:0000256" key="8">
    <source>
        <dbReference type="ARBA" id="ARBA00023204"/>
    </source>
</evidence>
<accession>A0ABU9X0S1</accession>
<dbReference type="InterPro" id="IPR041679">
    <property type="entry name" value="DNA2/NAM7-like_C"/>
</dbReference>
<dbReference type="CDD" id="cd18808">
    <property type="entry name" value="SF1_C_Upf1"/>
    <property type="match status" value="1"/>
</dbReference>
<keyword evidence="6" id="KW-0269">Exonuclease</keyword>
<gene>
    <name evidence="12" type="ORF">ABCQ75_10785</name>
</gene>
<proteinExistence type="predicted"/>
<dbReference type="Pfam" id="PF13482">
    <property type="entry name" value="RNase_H_2"/>
    <property type="match status" value="1"/>
</dbReference>
<feature type="domain" description="YprB ribonuclease H-like" evidence="11">
    <location>
        <begin position="337"/>
        <end position="531"/>
    </location>
</feature>
<evidence type="ECO:0000256" key="1">
    <source>
        <dbReference type="ARBA" id="ARBA00022722"/>
    </source>
</evidence>
<feature type="domain" description="DNA2/NAM7 helicase-like C-terminal" evidence="10">
    <location>
        <begin position="982"/>
        <end position="1152"/>
    </location>
</feature>
<sequence>MFFLEGADGARVLGYSASDLVTAAQCEFKALRILDAKLGRAEKVDVDDPMQARAARLGDVHELRVLGRFREEYGPWTPGASGGVAEIVPSEGMDRASLEGKHAESLAALAAGADVVFQASFFDGRFHGRSDFLVKDPGGRYQVFDTKLARHAKVTALLQLAAYGDQLARAGFPPSDTVTLILGTDAEESFRLPDLLPVYRERRARFEELVDRHAAQLGPAAWEADGVHACGRCEYCSAEAEAAGDVLLVAGMSVQRRKKLRADGIRTVADLAAAEPRPQDQTFERLRAQARLQSGAEAGDGGVIVPAHDDVPAHPLRYSLLPTHRIGSLPASDPGDIYFDFEGDPLWQDPTTRAWGLEYLFGVVERPQGAAGEPTFRAFLAHSLAEEKKAFEDFVDYAEARRAAYPGLHVYHYAAYEKTALRKLSVRHGVREAEIDCWLRQGLLVDLYATVRESVRISERSYSIKKLEPLYMGDNLRTGVVQTAASSVDLYEQFTQAREEADEAEAERLLRDILDYNRDDCVSTLRLDEWLRELGSAAPASVEESERAEPDLGAEIPVGAEAPLLAYLERRAERADWEPTADDTALELLAAAVRFHPREKKSFWWAHFDRLERPLDELEDQRNVMVVDRAEVVEDWAPVAKSVARTARLSGRITPGSDFRAGSKGWFRAFNQPLPLGLEPTDASGQGRNGWFDTEVLEVSHDGECDVMVIREKVSLAKGGAYPQLPVVLSEGRPFDTKSIEAAQAELATAAAAALPRMLEQPGMDILRRSAPRTPSGLPQAAAGRERWETISEAIRLLDRSYLAVQGPPGTGKTYTAGKVIAALVAEGWKVGVVANSHAVIENVLCKAVEAGVPAHLVAKKVKDGEDRATCPVPWPTENDRIEAVGALVAGEGGCLIGGTAWNLTGQHVPAGSLDLLVIDEAGQFSLANTVAVSRAASRLLLLGDPQQLPQVSQGTHPAPVDTSALGWLADGAAVLPPRFGYFLAESWRMAPELCAAVSRLAYDGKLEPARAVERRRLDGVPAGVETVFVEHEGNRTSSPEEAEEVVEQVRRHLGLRWHDGTGSRDLGPKDVLVVAAYNAQVNLIKDALEAAGHSGVRVGTVDKFQGQEAAVVVVSMGCSSPGDAPRGLEFLLNRNRINVAISRGMWRAVIVRSPQLTWTLPNRPRALEELGAFVGLTAEREHALLSAGHRGSAPS</sequence>
<keyword evidence="7" id="KW-0067">ATP-binding</keyword>
<dbReference type="InterPro" id="IPR050534">
    <property type="entry name" value="Coronavir_polyprotein_1ab"/>
</dbReference>
<evidence type="ECO:0000256" key="4">
    <source>
        <dbReference type="ARBA" id="ARBA00022801"/>
    </source>
</evidence>
<evidence type="ECO:0000313" key="13">
    <source>
        <dbReference type="Proteomes" id="UP001422074"/>
    </source>
</evidence>
<dbReference type="RefSeq" id="WP_345885375.1">
    <property type="nucleotide sequence ID" value="NZ_JBDFRB010000008.1"/>
</dbReference>
<dbReference type="Pfam" id="PF12705">
    <property type="entry name" value="PDDEXK_1"/>
    <property type="match status" value="1"/>
</dbReference>
<reference evidence="12 13" key="1">
    <citation type="submission" date="2024-05" db="EMBL/GenBank/DDBJ databases">
        <title>Sinomonas sp. nov., isolated from a waste landfill.</title>
        <authorList>
            <person name="Zhao Y."/>
        </authorList>
    </citation>
    <scope>NUCLEOTIDE SEQUENCE [LARGE SCALE GENOMIC DNA]</scope>
    <source>
        <strain evidence="12 13">CCTCC AB2014300</strain>
    </source>
</reference>
<feature type="domain" description="PD-(D/E)XK endonuclease-like" evidence="9">
    <location>
        <begin position="116"/>
        <end position="235"/>
    </location>
</feature>
<dbReference type="Gene3D" id="3.40.50.300">
    <property type="entry name" value="P-loop containing nucleotide triphosphate hydrolases"/>
    <property type="match status" value="2"/>
</dbReference>
<dbReference type="CDD" id="cd17934">
    <property type="entry name" value="DEXXQc_Upf1-like"/>
    <property type="match status" value="1"/>
</dbReference>
<keyword evidence="5" id="KW-0347">Helicase</keyword>
<name>A0ABU9X0S1_9MICC</name>
<protein>
    <submittedName>
        <fullName evidence="12">TM0106 family RecB-like putative nuclease</fullName>
    </submittedName>
</protein>
<dbReference type="InterPro" id="IPR027417">
    <property type="entry name" value="P-loop_NTPase"/>
</dbReference>
<dbReference type="Pfam" id="PF13087">
    <property type="entry name" value="AAA_12"/>
    <property type="match status" value="1"/>
</dbReference>
<dbReference type="InterPro" id="IPR038726">
    <property type="entry name" value="PDDEXK_AddAB-type"/>
</dbReference>
<organism evidence="12 13">
    <name type="scientific">Sinomonas halotolerans</name>
    <dbReference type="NCBI Taxonomy" id="1644133"/>
    <lineage>
        <taxon>Bacteria</taxon>
        <taxon>Bacillati</taxon>
        <taxon>Actinomycetota</taxon>
        <taxon>Actinomycetes</taxon>
        <taxon>Micrococcales</taxon>
        <taxon>Micrococcaceae</taxon>
        <taxon>Sinomonas</taxon>
    </lineage>
</organism>
<evidence type="ECO:0000259" key="11">
    <source>
        <dbReference type="Pfam" id="PF13482"/>
    </source>
</evidence>
<evidence type="ECO:0000313" key="12">
    <source>
        <dbReference type="EMBL" id="MEN2745020.1"/>
    </source>
</evidence>
<dbReference type="PANTHER" id="PTHR43788:SF8">
    <property type="entry name" value="DNA-BINDING PROTEIN SMUBP-2"/>
    <property type="match status" value="1"/>
</dbReference>
<dbReference type="NCBIfam" id="TIGR03491">
    <property type="entry name" value="TM0106 family RecB-like putative nuclease"/>
    <property type="match status" value="1"/>
</dbReference>
<evidence type="ECO:0000256" key="3">
    <source>
        <dbReference type="ARBA" id="ARBA00022763"/>
    </source>
</evidence>
<evidence type="ECO:0000256" key="6">
    <source>
        <dbReference type="ARBA" id="ARBA00022839"/>
    </source>
</evidence>
<keyword evidence="1" id="KW-0540">Nuclease</keyword>
<evidence type="ECO:0000256" key="7">
    <source>
        <dbReference type="ARBA" id="ARBA00022840"/>
    </source>
</evidence>
<dbReference type="Proteomes" id="UP001422074">
    <property type="component" value="Unassembled WGS sequence"/>
</dbReference>
<evidence type="ECO:0000256" key="2">
    <source>
        <dbReference type="ARBA" id="ARBA00022741"/>
    </source>
</evidence>
<dbReference type="InterPro" id="IPR047187">
    <property type="entry name" value="SF1_C_Upf1"/>
</dbReference>
<keyword evidence="4" id="KW-0378">Hydrolase</keyword>
<keyword evidence="3" id="KW-0227">DNA damage</keyword>
<evidence type="ECO:0000256" key="5">
    <source>
        <dbReference type="ARBA" id="ARBA00022806"/>
    </source>
</evidence>